<gene>
    <name evidence="2" type="ORF">DSTB1V02_LOCUS6943</name>
</gene>
<proteinExistence type="predicted"/>
<dbReference type="EMBL" id="LR900855">
    <property type="protein sequence ID" value="CAD7247105.1"/>
    <property type="molecule type" value="Genomic_DNA"/>
</dbReference>
<organism evidence="2">
    <name type="scientific">Darwinula stevensoni</name>
    <dbReference type="NCBI Taxonomy" id="69355"/>
    <lineage>
        <taxon>Eukaryota</taxon>
        <taxon>Metazoa</taxon>
        <taxon>Ecdysozoa</taxon>
        <taxon>Arthropoda</taxon>
        <taxon>Crustacea</taxon>
        <taxon>Oligostraca</taxon>
        <taxon>Ostracoda</taxon>
        <taxon>Podocopa</taxon>
        <taxon>Podocopida</taxon>
        <taxon>Darwinulocopina</taxon>
        <taxon>Darwinuloidea</taxon>
        <taxon>Darwinulidae</taxon>
        <taxon>Darwinula</taxon>
    </lineage>
</organism>
<keyword evidence="1" id="KW-0812">Transmembrane</keyword>
<feature type="transmembrane region" description="Helical" evidence="1">
    <location>
        <begin position="144"/>
        <end position="165"/>
    </location>
</feature>
<name>A0A7R8XB87_9CRUS</name>
<accession>A0A7R8XB87</accession>
<dbReference type="EMBL" id="CAJPEV010001338">
    <property type="protein sequence ID" value="CAG0892117.1"/>
    <property type="molecule type" value="Genomic_DNA"/>
</dbReference>
<dbReference type="AlphaFoldDB" id="A0A7R8XB87"/>
<evidence type="ECO:0000256" key="1">
    <source>
        <dbReference type="SAM" id="Phobius"/>
    </source>
</evidence>
<evidence type="ECO:0000313" key="3">
    <source>
        <dbReference type="Proteomes" id="UP000677054"/>
    </source>
</evidence>
<sequence>MGSFCNEWKKQGKMYCFSFENGDEPIHNLSLMKSGSLKQDSKLQHLGNIRDWSGTGDGMEEEDPRRVTPASLLLLENAEKKLKYIEEIKEHHHCITDNILVSPVATFNDDLLVKNRSMNGSSRARERYPPSVYRQPDTGYIQGFLGYSYININTAIVFIPLLLVLSWKARAGSPMAHNLEINTD</sequence>
<dbReference type="Proteomes" id="UP000677054">
    <property type="component" value="Unassembled WGS sequence"/>
</dbReference>
<reference evidence="2" key="1">
    <citation type="submission" date="2020-11" db="EMBL/GenBank/DDBJ databases">
        <authorList>
            <person name="Tran Van P."/>
        </authorList>
    </citation>
    <scope>NUCLEOTIDE SEQUENCE</scope>
</reference>
<protein>
    <submittedName>
        <fullName evidence="2">Uncharacterized protein</fullName>
    </submittedName>
</protein>
<evidence type="ECO:0000313" key="2">
    <source>
        <dbReference type="EMBL" id="CAD7247105.1"/>
    </source>
</evidence>
<keyword evidence="1" id="KW-1133">Transmembrane helix</keyword>
<keyword evidence="3" id="KW-1185">Reference proteome</keyword>
<keyword evidence="1" id="KW-0472">Membrane</keyword>